<dbReference type="Proteomes" id="UP001638806">
    <property type="component" value="Unassembled WGS sequence"/>
</dbReference>
<name>A0ACC4DKR7_PURLI</name>
<keyword evidence="2" id="KW-1185">Reference proteome</keyword>
<protein>
    <submittedName>
        <fullName evidence="1">Uncharacterized protein</fullName>
    </submittedName>
</protein>
<evidence type="ECO:0000313" key="1">
    <source>
        <dbReference type="EMBL" id="KAL3956006.1"/>
    </source>
</evidence>
<gene>
    <name evidence="1" type="ORF">ACCO45_008852</name>
</gene>
<proteinExistence type="predicted"/>
<sequence length="236" mass="25852">MQPARSTNNKTNLCVMAYPFHDLQDPASTPAVTRGKYWGPRGRQPIEARQTEVACNKVKHASFRFDPEPPRPLAPLVGWFATTSNGCQSTAAPHCDAGVDVPFGLRERRESVETSLNETHRETISQRSSTRAGSAANPYSHEDKHHGPGGSDGDPVRNCRAESIVSSLRVTCDAPRFESASWTGTETPGSRHAPDHCPRVCGSTQIQVSRSRISRLPVSKGIPNPRSTSRSWRQLS</sequence>
<reference evidence="1" key="1">
    <citation type="submission" date="2024-12" db="EMBL/GenBank/DDBJ databases">
        <title>Comparative genomics and development of molecular markers within Purpureocillium lilacinum and among Purpureocillium species.</title>
        <authorList>
            <person name="Yeh Z.-Y."/>
            <person name="Ni N.-T."/>
            <person name="Lo P.-H."/>
            <person name="Mushyakhwo K."/>
            <person name="Lin C.-F."/>
            <person name="Nai Y.-S."/>
        </authorList>
    </citation>
    <scope>NUCLEOTIDE SEQUENCE</scope>
    <source>
        <strain evidence="1">NCHU-NPUST-175</strain>
    </source>
</reference>
<dbReference type="EMBL" id="JBGNUJ010000008">
    <property type="protein sequence ID" value="KAL3956006.1"/>
    <property type="molecule type" value="Genomic_DNA"/>
</dbReference>
<accession>A0ACC4DKR7</accession>
<organism evidence="1 2">
    <name type="scientific">Purpureocillium lilacinum</name>
    <name type="common">Paecilomyces lilacinus</name>
    <dbReference type="NCBI Taxonomy" id="33203"/>
    <lineage>
        <taxon>Eukaryota</taxon>
        <taxon>Fungi</taxon>
        <taxon>Dikarya</taxon>
        <taxon>Ascomycota</taxon>
        <taxon>Pezizomycotina</taxon>
        <taxon>Sordariomycetes</taxon>
        <taxon>Hypocreomycetidae</taxon>
        <taxon>Hypocreales</taxon>
        <taxon>Ophiocordycipitaceae</taxon>
        <taxon>Purpureocillium</taxon>
    </lineage>
</organism>
<evidence type="ECO:0000313" key="2">
    <source>
        <dbReference type="Proteomes" id="UP001638806"/>
    </source>
</evidence>
<comment type="caution">
    <text evidence="1">The sequence shown here is derived from an EMBL/GenBank/DDBJ whole genome shotgun (WGS) entry which is preliminary data.</text>
</comment>